<feature type="transmembrane region" description="Helical" evidence="11">
    <location>
        <begin position="426"/>
        <end position="444"/>
    </location>
</feature>
<dbReference type="SUPFAM" id="SSF50156">
    <property type="entry name" value="PDZ domain-like"/>
    <property type="match status" value="2"/>
</dbReference>
<sequence length="450" mass="49628">MFDFIWNLASFVLALGILVTVHEYGHFWVARKAGVKVLRFSIGFGKPLITWNDKLGTEYVIAAIPLGGYVKMLDERVEAVDENEKHLSFNSKPVLSRIAIVAAGPLANFAFAIILLWTMYMIGVQSIKPVIGDVEPDSRAFLAGIKADQTLISIAGETVFDWRETTFSLMQNMGEEKVEIIVNDPIEGQIVKNLNLKSWTLDDNVKSPIHAIGITPYRPLITTELAHIAEDSAAKKYGLKVGDKIYLIDGEKISNWPQLVKLIQASANKPLLMTISRGSEKLNIKVVPDNKPTKDGFSQGYLGVIPLASKWPESYISTRQYGLIDGFFLGVDKTWQMVSLSFEMIGNLLTGQVSVKNLSGPIGIAQGAGASVSYGLVAFLSFLALISVNLGVFNLLPLPILDGGHLMYYIIELIRKKPVSEKTQEFGFRIGALVLLLLTGFALFNDFMRL</sequence>
<dbReference type="EMBL" id="FOLO01000006">
    <property type="protein sequence ID" value="SFC20993.1"/>
    <property type="molecule type" value="Genomic_DNA"/>
</dbReference>
<proteinExistence type="inferred from homology"/>
<evidence type="ECO:0000256" key="11">
    <source>
        <dbReference type="RuleBase" id="RU362031"/>
    </source>
</evidence>
<dbReference type="OrthoDB" id="9782003at2"/>
<keyword evidence="9 11" id="KW-0482">Metalloprotease</keyword>
<dbReference type="InterPro" id="IPR036034">
    <property type="entry name" value="PDZ_sf"/>
</dbReference>
<dbReference type="NCBIfam" id="TIGR00054">
    <property type="entry name" value="RIP metalloprotease RseP"/>
    <property type="match status" value="1"/>
</dbReference>
<dbReference type="Pfam" id="PF17820">
    <property type="entry name" value="PDZ_6"/>
    <property type="match status" value="1"/>
</dbReference>
<dbReference type="AlphaFoldDB" id="A0A1I1HHP0"/>
<dbReference type="CDD" id="cd06163">
    <property type="entry name" value="S2P-M50_PDZ_RseP-like"/>
    <property type="match status" value="2"/>
</dbReference>
<dbReference type="InterPro" id="IPR008915">
    <property type="entry name" value="Peptidase_M50"/>
</dbReference>
<evidence type="ECO:0000256" key="8">
    <source>
        <dbReference type="ARBA" id="ARBA00022989"/>
    </source>
</evidence>
<dbReference type="STRING" id="1123010.SAMN02745724_01129"/>
<dbReference type="InterPro" id="IPR001478">
    <property type="entry name" value="PDZ"/>
</dbReference>
<feature type="transmembrane region" description="Helical" evidence="11">
    <location>
        <begin position="94"/>
        <end position="120"/>
    </location>
</feature>
<keyword evidence="11" id="KW-0479">Metal-binding</keyword>
<evidence type="ECO:0000313" key="14">
    <source>
        <dbReference type="Proteomes" id="UP000198862"/>
    </source>
</evidence>
<dbReference type="SMART" id="SM00228">
    <property type="entry name" value="PDZ"/>
    <property type="match status" value="2"/>
</dbReference>
<dbReference type="RefSeq" id="WP_091981337.1">
    <property type="nucleotide sequence ID" value="NZ_FOLO01000006.1"/>
</dbReference>
<evidence type="ECO:0000256" key="4">
    <source>
        <dbReference type="ARBA" id="ARBA00022670"/>
    </source>
</evidence>
<dbReference type="EC" id="3.4.24.-" evidence="11"/>
<dbReference type="Gene3D" id="2.30.42.10">
    <property type="match status" value="2"/>
</dbReference>
<keyword evidence="6 11" id="KW-0378">Hydrolase</keyword>
<name>A0A1I1HHP0_9GAMM</name>
<evidence type="ECO:0000256" key="10">
    <source>
        <dbReference type="ARBA" id="ARBA00023136"/>
    </source>
</evidence>
<dbReference type="InterPro" id="IPR004387">
    <property type="entry name" value="Pept_M50_Zn"/>
</dbReference>
<feature type="transmembrane region" description="Helical" evidence="11">
    <location>
        <begin position="6"/>
        <end position="29"/>
    </location>
</feature>
<dbReference type="GO" id="GO:0006508">
    <property type="term" value="P:proteolysis"/>
    <property type="evidence" value="ECO:0007669"/>
    <property type="project" value="UniProtKB-KW"/>
</dbReference>
<evidence type="ECO:0000256" key="7">
    <source>
        <dbReference type="ARBA" id="ARBA00022833"/>
    </source>
</evidence>
<evidence type="ECO:0000256" key="2">
    <source>
        <dbReference type="ARBA" id="ARBA00004141"/>
    </source>
</evidence>
<comment type="subcellular location">
    <subcellularLocation>
        <location evidence="2">Membrane</location>
        <topology evidence="2">Multi-pass membrane protein</topology>
    </subcellularLocation>
</comment>
<evidence type="ECO:0000256" key="9">
    <source>
        <dbReference type="ARBA" id="ARBA00023049"/>
    </source>
</evidence>
<evidence type="ECO:0000256" key="3">
    <source>
        <dbReference type="ARBA" id="ARBA00007931"/>
    </source>
</evidence>
<keyword evidence="8 11" id="KW-1133">Transmembrane helix</keyword>
<evidence type="ECO:0000313" key="13">
    <source>
        <dbReference type="EMBL" id="SFC20993.1"/>
    </source>
</evidence>
<keyword evidence="14" id="KW-1185">Reference proteome</keyword>
<evidence type="ECO:0000256" key="6">
    <source>
        <dbReference type="ARBA" id="ARBA00022801"/>
    </source>
</evidence>
<comment type="cofactor">
    <cofactor evidence="1 11">
        <name>Zn(2+)</name>
        <dbReference type="ChEBI" id="CHEBI:29105"/>
    </cofactor>
</comment>
<evidence type="ECO:0000256" key="5">
    <source>
        <dbReference type="ARBA" id="ARBA00022692"/>
    </source>
</evidence>
<accession>A0A1I1HHP0</accession>
<dbReference type="Pfam" id="PF02163">
    <property type="entry name" value="Peptidase_M50"/>
    <property type="match status" value="1"/>
</dbReference>
<comment type="similarity">
    <text evidence="3 11">Belongs to the peptidase M50B family.</text>
</comment>
<keyword evidence="7 11" id="KW-0862">Zinc</keyword>
<dbReference type="GO" id="GO:0016020">
    <property type="term" value="C:membrane"/>
    <property type="evidence" value="ECO:0007669"/>
    <property type="project" value="UniProtKB-SubCell"/>
</dbReference>
<dbReference type="GO" id="GO:0004222">
    <property type="term" value="F:metalloendopeptidase activity"/>
    <property type="evidence" value="ECO:0007669"/>
    <property type="project" value="InterPro"/>
</dbReference>
<feature type="transmembrane region" description="Helical" evidence="11">
    <location>
        <begin position="374"/>
        <end position="396"/>
    </location>
</feature>
<organism evidence="13 14">
    <name type="scientific">Pseudoalteromonas denitrificans DSM 6059</name>
    <dbReference type="NCBI Taxonomy" id="1123010"/>
    <lineage>
        <taxon>Bacteria</taxon>
        <taxon>Pseudomonadati</taxon>
        <taxon>Pseudomonadota</taxon>
        <taxon>Gammaproteobacteria</taxon>
        <taxon>Alteromonadales</taxon>
        <taxon>Pseudoalteromonadaceae</taxon>
        <taxon>Pseudoalteromonas</taxon>
    </lineage>
</organism>
<dbReference type="PANTHER" id="PTHR42837:SF2">
    <property type="entry name" value="MEMBRANE METALLOPROTEASE ARASP2, CHLOROPLASTIC-RELATED"/>
    <property type="match status" value="1"/>
</dbReference>
<keyword evidence="4 13" id="KW-0645">Protease</keyword>
<dbReference type="GO" id="GO:0046872">
    <property type="term" value="F:metal ion binding"/>
    <property type="evidence" value="ECO:0007669"/>
    <property type="project" value="UniProtKB-KW"/>
</dbReference>
<dbReference type="PANTHER" id="PTHR42837">
    <property type="entry name" value="REGULATOR OF SIGMA-E PROTEASE RSEP"/>
    <property type="match status" value="1"/>
</dbReference>
<protein>
    <recommendedName>
        <fullName evidence="11">Zinc metalloprotease</fullName>
        <ecNumber evidence="11">3.4.24.-</ecNumber>
    </recommendedName>
</protein>
<gene>
    <name evidence="13" type="ORF">SAMN02745724_01129</name>
</gene>
<evidence type="ECO:0000259" key="12">
    <source>
        <dbReference type="SMART" id="SM00228"/>
    </source>
</evidence>
<dbReference type="InterPro" id="IPR041489">
    <property type="entry name" value="PDZ_6"/>
</dbReference>
<dbReference type="Proteomes" id="UP000198862">
    <property type="component" value="Unassembled WGS sequence"/>
</dbReference>
<feature type="domain" description="PDZ" evidence="12">
    <location>
        <begin position="118"/>
        <end position="186"/>
    </location>
</feature>
<feature type="domain" description="PDZ" evidence="12">
    <location>
        <begin position="208"/>
        <end position="279"/>
    </location>
</feature>
<keyword evidence="5 11" id="KW-0812">Transmembrane</keyword>
<dbReference type="NCBIfam" id="NF008046">
    <property type="entry name" value="PRK10779.1"/>
    <property type="match status" value="1"/>
</dbReference>
<evidence type="ECO:0000256" key="1">
    <source>
        <dbReference type="ARBA" id="ARBA00001947"/>
    </source>
</evidence>
<reference evidence="13 14" key="1">
    <citation type="submission" date="2016-10" db="EMBL/GenBank/DDBJ databases">
        <authorList>
            <person name="de Groot N.N."/>
        </authorList>
    </citation>
    <scope>NUCLEOTIDE SEQUENCE [LARGE SCALE GENOMIC DNA]</scope>
    <source>
        <strain evidence="13 14">DSM 6059</strain>
    </source>
</reference>
<keyword evidence="10 11" id="KW-0472">Membrane</keyword>